<comment type="caution">
    <text evidence="1">The sequence shown here is derived from an EMBL/GenBank/DDBJ whole genome shotgun (WGS) entry which is preliminary data.</text>
</comment>
<evidence type="ECO:0000313" key="1">
    <source>
        <dbReference type="EMBL" id="GEU69562.1"/>
    </source>
</evidence>
<name>A0A6L2MA62_TANCI</name>
<accession>A0A6L2MA62</accession>
<dbReference type="AlphaFoldDB" id="A0A6L2MA62"/>
<sequence length="71" mass="8445">MPTATRTEMTIAMIEEMIKRCVAEALKYYKANRNHRPIMESGTNMKMIMEMATKMVMRMDWVEEMEMETSM</sequence>
<organism evidence="1">
    <name type="scientific">Tanacetum cinerariifolium</name>
    <name type="common">Dalmatian daisy</name>
    <name type="synonym">Chrysanthemum cinerariifolium</name>
    <dbReference type="NCBI Taxonomy" id="118510"/>
    <lineage>
        <taxon>Eukaryota</taxon>
        <taxon>Viridiplantae</taxon>
        <taxon>Streptophyta</taxon>
        <taxon>Embryophyta</taxon>
        <taxon>Tracheophyta</taxon>
        <taxon>Spermatophyta</taxon>
        <taxon>Magnoliopsida</taxon>
        <taxon>eudicotyledons</taxon>
        <taxon>Gunneridae</taxon>
        <taxon>Pentapetalae</taxon>
        <taxon>asterids</taxon>
        <taxon>campanulids</taxon>
        <taxon>Asterales</taxon>
        <taxon>Asteraceae</taxon>
        <taxon>Asteroideae</taxon>
        <taxon>Anthemideae</taxon>
        <taxon>Anthemidinae</taxon>
        <taxon>Tanacetum</taxon>
    </lineage>
</organism>
<proteinExistence type="predicted"/>
<dbReference type="EMBL" id="BKCJ010005958">
    <property type="protein sequence ID" value="GEU69562.1"/>
    <property type="molecule type" value="Genomic_DNA"/>
</dbReference>
<reference evidence="1" key="1">
    <citation type="journal article" date="2019" name="Sci. Rep.">
        <title>Draft genome of Tanacetum cinerariifolium, the natural source of mosquito coil.</title>
        <authorList>
            <person name="Yamashiro T."/>
            <person name="Shiraishi A."/>
            <person name="Satake H."/>
            <person name="Nakayama K."/>
        </authorList>
    </citation>
    <scope>NUCLEOTIDE SEQUENCE</scope>
</reference>
<gene>
    <name evidence="1" type="ORF">Tci_041540</name>
</gene>
<protein>
    <submittedName>
        <fullName evidence="1">Uncharacterized protein</fullName>
    </submittedName>
</protein>